<accession>A0A1F7SFT4</accession>
<dbReference type="PANTHER" id="PTHR38731:SF1">
    <property type="entry name" value="FECR PROTEIN DOMAIN-CONTAINING PROTEIN"/>
    <property type="match status" value="1"/>
</dbReference>
<dbReference type="Gene3D" id="2.60.120.1440">
    <property type="match status" value="1"/>
</dbReference>
<protein>
    <recommendedName>
        <fullName evidence="3">FecR protein domain-containing protein</fullName>
    </recommendedName>
</protein>
<gene>
    <name evidence="4" type="ORF">A3G31_11865</name>
</gene>
<evidence type="ECO:0000313" key="5">
    <source>
        <dbReference type="Proteomes" id="UP000178082"/>
    </source>
</evidence>
<proteinExistence type="predicted"/>
<evidence type="ECO:0000256" key="2">
    <source>
        <dbReference type="SAM" id="SignalP"/>
    </source>
</evidence>
<reference evidence="4 5" key="1">
    <citation type="journal article" date="2016" name="Nat. Commun.">
        <title>Thousands of microbial genomes shed light on interconnected biogeochemical processes in an aquifer system.</title>
        <authorList>
            <person name="Anantharaman K."/>
            <person name="Brown C.T."/>
            <person name="Hug L.A."/>
            <person name="Sharon I."/>
            <person name="Castelle C.J."/>
            <person name="Probst A.J."/>
            <person name="Thomas B.C."/>
            <person name="Singh A."/>
            <person name="Wilkins M.J."/>
            <person name="Karaoz U."/>
            <person name="Brodie E.L."/>
            <person name="Williams K.H."/>
            <person name="Hubbard S.S."/>
            <person name="Banfield J.F."/>
        </authorList>
    </citation>
    <scope>NUCLEOTIDE SEQUENCE [LARGE SCALE GENOMIC DNA]</scope>
</reference>
<dbReference type="InterPro" id="IPR006860">
    <property type="entry name" value="FecR"/>
</dbReference>
<organism evidence="4 5">
    <name type="scientific">Candidatus Schekmanbacteria bacterium RIFCSPLOWO2_12_FULL_38_15</name>
    <dbReference type="NCBI Taxonomy" id="1817883"/>
    <lineage>
        <taxon>Bacteria</taxon>
        <taxon>Candidatus Schekmaniibacteriota</taxon>
    </lineage>
</organism>
<sequence>MRTKTKIAIMLVLFLVAVSPLSYAAKVAGTVISKQGKVFVLHEGENEWKEILLRGKVYEKDTIETKDKSKAKILFLDESLMNIGENSKMEITEQNYEPGKKRVSLYNVFSGKVRVLVGKVSGEESRFEVKTPTALAAVRGTEFFVWVKSETSTQVFVVDVEPGKEVVVENLQIPGVTVTVSENFSTLVEAGAPPSQPTPATVEDIKQLFQDTNISGGTGGGGTGGDTGGGGTGGDTGGGTDEFTGTIDTGTVGGDTGGGTPGDIGGITGDTGDTKGQEIISTPAEGENKGESTPPEVQKPKGKIIIKF</sequence>
<name>A0A1F7SFT4_9BACT</name>
<dbReference type="Proteomes" id="UP000178082">
    <property type="component" value="Unassembled WGS sequence"/>
</dbReference>
<evidence type="ECO:0000259" key="3">
    <source>
        <dbReference type="Pfam" id="PF04773"/>
    </source>
</evidence>
<comment type="caution">
    <text evidence="4">The sequence shown here is derived from an EMBL/GenBank/DDBJ whole genome shotgun (WGS) entry which is preliminary data.</text>
</comment>
<feature type="region of interest" description="Disordered" evidence="1">
    <location>
        <begin position="211"/>
        <end position="308"/>
    </location>
</feature>
<dbReference type="EMBL" id="MGDI01000031">
    <property type="protein sequence ID" value="OGL52650.1"/>
    <property type="molecule type" value="Genomic_DNA"/>
</dbReference>
<feature type="compositionally biased region" description="Low complexity" evidence="1">
    <location>
        <begin position="241"/>
        <end position="250"/>
    </location>
</feature>
<dbReference type="Pfam" id="PF04773">
    <property type="entry name" value="FecR"/>
    <property type="match status" value="1"/>
</dbReference>
<evidence type="ECO:0000313" key="4">
    <source>
        <dbReference type="EMBL" id="OGL52650.1"/>
    </source>
</evidence>
<dbReference type="PANTHER" id="PTHR38731">
    <property type="entry name" value="LIPL45-RELATED LIPOPROTEIN-RELATED"/>
    <property type="match status" value="1"/>
</dbReference>
<feature type="compositionally biased region" description="Gly residues" evidence="1">
    <location>
        <begin position="251"/>
        <end position="269"/>
    </location>
</feature>
<feature type="compositionally biased region" description="Gly residues" evidence="1">
    <location>
        <begin position="216"/>
        <end position="240"/>
    </location>
</feature>
<evidence type="ECO:0000256" key="1">
    <source>
        <dbReference type="SAM" id="MobiDB-lite"/>
    </source>
</evidence>
<dbReference type="STRING" id="1817883.A3G31_11865"/>
<feature type="domain" description="FecR protein" evidence="3">
    <location>
        <begin position="61"/>
        <end position="158"/>
    </location>
</feature>
<keyword evidence="2" id="KW-0732">Signal</keyword>
<feature type="chain" id="PRO_5009532368" description="FecR protein domain-containing protein" evidence="2">
    <location>
        <begin position="25"/>
        <end position="308"/>
    </location>
</feature>
<dbReference type="AlphaFoldDB" id="A0A1F7SFT4"/>
<feature type="signal peptide" evidence="2">
    <location>
        <begin position="1"/>
        <end position="24"/>
    </location>
</feature>